<evidence type="ECO:0000256" key="2">
    <source>
        <dbReference type="ARBA" id="ARBA00022448"/>
    </source>
</evidence>
<evidence type="ECO:0000256" key="1">
    <source>
        <dbReference type="ARBA" id="ARBA00004370"/>
    </source>
</evidence>
<evidence type="ECO:0000256" key="8">
    <source>
        <dbReference type="HAMAP-Rule" id="MF_01416"/>
    </source>
</evidence>
<dbReference type="NCBIfam" id="TIGR01145">
    <property type="entry name" value="ATP_synt_delta"/>
    <property type="match status" value="1"/>
</dbReference>
<dbReference type="InterPro" id="IPR000711">
    <property type="entry name" value="ATPase_OSCP/dsu"/>
</dbReference>
<keyword evidence="8" id="KW-1003">Cell membrane</keyword>
<comment type="subcellular location">
    <subcellularLocation>
        <location evidence="8">Cell membrane</location>
        <topology evidence="8">Peripheral membrane protein</topology>
    </subcellularLocation>
    <subcellularLocation>
        <location evidence="1">Membrane</location>
    </subcellularLocation>
</comment>
<protein>
    <recommendedName>
        <fullName evidence="8">ATP synthase subunit delta</fullName>
    </recommendedName>
    <alternativeName>
        <fullName evidence="8">ATP synthase F(1) sector subunit delta</fullName>
    </alternativeName>
    <alternativeName>
        <fullName evidence="8">F-type ATPase subunit delta</fullName>
        <shortName evidence="8">F-ATPase subunit delta</shortName>
    </alternativeName>
</protein>
<keyword evidence="4 8" id="KW-0406">Ion transport</keyword>
<accession>A0A1F6GEC9</accession>
<dbReference type="GO" id="GO:0046933">
    <property type="term" value="F:proton-transporting ATP synthase activity, rotational mechanism"/>
    <property type="evidence" value="ECO:0007669"/>
    <property type="project" value="UniProtKB-UniRule"/>
</dbReference>
<dbReference type="InterPro" id="IPR026015">
    <property type="entry name" value="ATP_synth_OSCP/delta_N_sf"/>
</dbReference>
<keyword evidence="5 8" id="KW-0472">Membrane</keyword>
<evidence type="ECO:0000256" key="7">
    <source>
        <dbReference type="ARBA" id="ARBA00023310"/>
    </source>
</evidence>
<gene>
    <name evidence="8" type="primary">atpH</name>
    <name evidence="9" type="ORF">A2527_01865</name>
</gene>
<evidence type="ECO:0000256" key="5">
    <source>
        <dbReference type="ARBA" id="ARBA00023136"/>
    </source>
</evidence>
<evidence type="ECO:0000313" key="9">
    <source>
        <dbReference type="EMBL" id="OGG96485.1"/>
    </source>
</evidence>
<reference evidence="9 10" key="1">
    <citation type="journal article" date="2016" name="Nat. Commun.">
        <title>Thousands of microbial genomes shed light on interconnected biogeochemical processes in an aquifer system.</title>
        <authorList>
            <person name="Anantharaman K."/>
            <person name="Brown C.T."/>
            <person name="Hug L.A."/>
            <person name="Sharon I."/>
            <person name="Castelle C.J."/>
            <person name="Probst A.J."/>
            <person name="Thomas B.C."/>
            <person name="Singh A."/>
            <person name="Wilkins M.J."/>
            <person name="Karaoz U."/>
            <person name="Brodie E.L."/>
            <person name="Williams K.H."/>
            <person name="Hubbard S.S."/>
            <person name="Banfield J.F."/>
        </authorList>
    </citation>
    <scope>NUCLEOTIDE SEQUENCE [LARGE SCALE GENOMIC DNA]</scope>
</reference>
<dbReference type="EMBL" id="MFNE01000012">
    <property type="protein sequence ID" value="OGG96485.1"/>
    <property type="molecule type" value="Genomic_DNA"/>
</dbReference>
<keyword evidence="3 8" id="KW-0375">Hydrogen ion transport</keyword>
<comment type="similarity">
    <text evidence="8">Belongs to the ATPase delta chain family.</text>
</comment>
<dbReference type="Proteomes" id="UP000178449">
    <property type="component" value="Unassembled WGS sequence"/>
</dbReference>
<keyword evidence="2 8" id="KW-0813">Transport</keyword>
<keyword evidence="7 8" id="KW-0066">ATP synthesis</keyword>
<dbReference type="PANTHER" id="PTHR11910">
    <property type="entry name" value="ATP SYNTHASE DELTA CHAIN"/>
    <property type="match status" value="1"/>
</dbReference>
<evidence type="ECO:0000313" key="10">
    <source>
        <dbReference type="Proteomes" id="UP000178449"/>
    </source>
</evidence>
<comment type="caution">
    <text evidence="9">The sequence shown here is derived from an EMBL/GenBank/DDBJ whole genome shotgun (WGS) entry which is preliminary data.</text>
</comment>
<dbReference type="GO" id="GO:0005886">
    <property type="term" value="C:plasma membrane"/>
    <property type="evidence" value="ECO:0007669"/>
    <property type="project" value="UniProtKB-SubCell"/>
</dbReference>
<dbReference type="HAMAP" id="MF_01416">
    <property type="entry name" value="ATP_synth_delta_bact"/>
    <property type="match status" value="1"/>
</dbReference>
<dbReference type="GO" id="GO:0045259">
    <property type="term" value="C:proton-transporting ATP synthase complex"/>
    <property type="evidence" value="ECO:0007669"/>
    <property type="project" value="UniProtKB-KW"/>
</dbReference>
<organism evidence="9 10">
    <name type="scientific">Candidatus Lambdaproteobacteria bacterium RIFOXYD2_FULL_50_16</name>
    <dbReference type="NCBI Taxonomy" id="1817772"/>
    <lineage>
        <taxon>Bacteria</taxon>
        <taxon>Pseudomonadati</taxon>
        <taxon>Pseudomonadota</taxon>
        <taxon>Candidatus Lambdaproteobacteria</taxon>
    </lineage>
</organism>
<dbReference type="STRING" id="1817772.A2527_01865"/>
<keyword evidence="6 8" id="KW-0139">CF(1)</keyword>
<proteinExistence type="inferred from homology"/>
<sequence length="177" mass="19034">MEGVIAKRYAKALLGLSPDPSKTAEELNALASAYSENPDFLALIAAPKLGTGAKERTIGEIAKAMGLEAQTTKFARFLAHKNRFTLIPQVANAFEKMALQKLGRGKAKMVTAFELTNAEVKGLTKKISEYTQLEVSLEVEVDKSILGGAITQIGSLVLDGSVKNRLNMIKETIARGI</sequence>
<name>A0A1F6GEC9_9PROT</name>
<dbReference type="Pfam" id="PF00213">
    <property type="entry name" value="OSCP"/>
    <property type="match status" value="1"/>
</dbReference>
<evidence type="ECO:0000256" key="3">
    <source>
        <dbReference type="ARBA" id="ARBA00022781"/>
    </source>
</evidence>
<comment type="function">
    <text evidence="8">This protein is part of the stalk that links CF(0) to CF(1). It either transmits conformational changes from CF(0) to CF(1) or is implicated in proton conduction.</text>
</comment>
<evidence type="ECO:0000256" key="6">
    <source>
        <dbReference type="ARBA" id="ARBA00023196"/>
    </source>
</evidence>
<dbReference type="SUPFAM" id="SSF47928">
    <property type="entry name" value="N-terminal domain of the delta subunit of the F1F0-ATP synthase"/>
    <property type="match status" value="1"/>
</dbReference>
<dbReference type="PRINTS" id="PR00125">
    <property type="entry name" value="ATPASEDELTA"/>
</dbReference>
<dbReference type="Gene3D" id="1.10.520.20">
    <property type="entry name" value="N-terminal domain of the delta subunit of the F1F0-ATP synthase"/>
    <property type="match status" value="1"/>
</dbReference>
<dbReference type="AlphaFoldDB" id="A0A1F6GEC9"/>
<comment type="function">
    <text evidence="8">F(1)F(0) ATP synthase produces ATP from ADP in the presence of a proton or sodium gradient. F-type ATPases consist of two structural domains, F(1) containing the extramembraneous catalytic core and F(0) containing the membrane proton channel, linked together by a central stalk and a peripheral stalk. During catalysis, ATP synthesis in the catalytic domain of F(1) is coupled via a rotary mechanism of the central stalk subunits to proton translocation.</text>
</comment>
<evidence type="ECO:0000256" key="4">
    <source>
        <dbReference type="ARBA" id="ARBA00023065"/>
    </source>
</evidence>